<keyword evidence="2" id="KW-1185">Reference proteome</keyword>
<organism evidence="1 2">
    <name type="scientific">Cryobacterium zhongshanensis</name>
    <dbReference type="NCBI Taxonomy" id="2928153"/>
    <lineage>
        <taxon>Bacteria</taxon>
        <taxon>Bacillati</taxon>
        <taxon>Actinomycetota</taxon>
        <taxon>Actinomycetes</taxon>
        <taxon>Micrococcales</taxon>
        <taxon>Microbacteriaceae</taxon>
        <taxon>Cryobacterium</taxon>
    </lineage>
</organism>
<comment type="caution">
    <text evidence="1">The sequence shown here is derived from an EMBL/GenBank/DDBJ whole genome shotgun (WGS) entry which is preliminary data.</text>
</comment>
<accession>A0AA41UES9</accession>
<protein>
    <submittedName>
        <fullName evidence="1">Uncharacterized protein</fullName>
    </submittedName>
</protein>
<dbReference type="AlphaFoldDB" id="A0AA41UES9"/>
<dbReference type="Proteomes" id="UP001165341">
    <property type="component" value="Unassembled WGS sequence"/>
</dbReference>
<sequence length="587" mass="65264">MKSTSPGARSSIPTGPYEATQRIRETLGVLELDFVGNDNRQKTYRATSWPLSELHRPFIEGIAAATGYKGTCRTERSATNLWTYTRRFLNYLDGIPDPPRQIRDISGDHIRGFYDYATDTSAEDSRTPEQSLSVLRIVIVNIPTVYHVHQGVHSFLARKNPKKKKLGVSGMSDEVFTQVIRAARADVVNIRTRIGAGRALAQLAAATPASVPPPLRRLGDQLVELLDTGALRPGEGESARESHQLDIAANVFLINADLTPLMILLAAVSGRNSETIKELPAEHETADDRAVRLQIIKRRSGGDNWFEDVHWEVGNPSRQLHTSGGIYMLIHDLCAPSRRWAESDRVWAVWTNPRGKEPIPNRYPWARSLQGPTLDLGGWAKRHAINEHGKPLDLSFNRIRTTYLRRETRAVGGHAPSAATKNTQDVLFANYLAGDETTKGWADDIITETFFELEEQVRSGRSAALANGSGRLGDLTLTDKSDESAYLGCRDIEHGPHTPGAPCGASALACFSCPNALIGEKHLPKLLNLRAELETRWERTTPSDWWTRYGVAWIALNDDIFPRYSKVELAELSPDTTMPLDLLEDSW</sequence>
<proteinExistence type="predicted"/>
<evidence type="ECO:0000313" key="2">
    <source>
        <dbReference type="Proteomes" id="UP001165341"/>
    </source>
</evidence>
<dbReference type="EMBL" id="JALGAR010000001">
    <property type="protein sequence ID" value="MCI4657320.1"/>
    <property type="molecule type" value="Genomic_DNA"/>
</dbReference>
<evidence type="ECO:0000313" key="1">
    <source>
        <dbReference type="EMBL" id="MCI4657320.1"/>
    </source>
</evidence>
<gene>
    <name evidence="1" type="ORF">MQH31_05780</name>
</gene>
<name>A0AA41UES9_9MICO</name>
<reference evidence="1" key="1">
    <citation type="submission" date="2022-03" db="EMBL/GenBank/DDBJ databases">
        <title>Cryobacterium sp. nov. strain ZS14-85, isolated from Antarctic soil.</title>
        <authorList>
            <person name="Li J."/>
            <person name="Niu G."/>
        </authorList>
    </citation>
    <scope>NUCLEOTIDE SEQUENCE</scope>
    <source>
        <strain evidence="1">ZS14-85</strain>
    </source>
</reference>
<dbReference type="RefSeq" id="WP_243011269.1">
    <property type="nucleotide sequence ID" value="NZ_JALGAR010000001.1"/>
</dbReference>